<comment type="caution">
    <text evidence="1">The sequence shown here is derived from an EMBL/GenBank/DDBJ whole genome shotgun (WGS) entry which is preliminary data.</text>
</comment>
<dbReference type="AlphaFoldDB" id="A0A8X6SRR0"/>
<gene>
    <name evidence="1" type="ORF">TNCV_1296981</name>
</gene>
<evidence type="ECO:0000313" key="2">
    <source>
        <dbReference type="Proteomes" id="UP000887159"/>
    </source>
</evidence>
<name>A0A8X6SRR0_TRICX</name>
<protein>
    <submittedName>
        <fullName evidence="1">Uncharacterized protein</fullName>
    </submittedName>
</protein>
<dbReference type="EMBL" id="BMAU01021325">
    <property type="protein sequence ID" value="GFY14037.1"/>
    <property type="molecule type" value="Genomic_DNA"/>
</dbReference>
<proteinExistence type="predicted"/>
<dbReference type="Proteomes" id="UP000887159">
    <property type="component" value="Unassembled WGS sequence"/>
</dbReference>
<reference evidence="1" key="1">
    <citation type="submission" date="2020-08" db="EMBL/GenBank/DDBJ databases">
        <title>Multicomponent nature underlies the extraordinary mechanical properties of spider dragline silk.</title>
        <authorList>
            <person name="Kono N."/>
            <person name="Nakamura H."/>
            <person name="Mori M."/>
            <person name="Yoshida Y."/>
            <person name="Ohtoshi R."/>
            <person name="Malay A.D."/>
            <person name="Moran D.A.P."/>
            <person name="Tomita M."/>
            <person name="Numata K."/>
            <person name="Arakawa K."/>
        </authorList>
    </citation>
    <scope>NUCLEOTIDE SEQUENCE</scope>
</reference>
<sequence length="81" mass="8881">MAVYIAAGKFNGGTKSLLYFMSALELSLDTAAHAYVDKEDVECVMISDARALGSTREGRMARRQHQLNLLEVTETAEGPFL</sequence>
<evidence type="ECO:0000313" key="1">
    <source>
        <dbReference type="EMBL" id="GFY14037.1"/>
    </source>
</evidence>
<accession>A0A8X6SRR0</accession>
<organism evidence="1 2">
    <name type="scientific">Trichonephila clavipes</name>
    <name type="common">Golden silk orbweaver</name>
    <name type="synonym">Nephila clavipes</name>
    <dbReference type="NCBI Taxonomy" id="2585209"/>
    <lineage>
        <taxon>Eukaryota</taxon>
        <taxon>Metazoa</taxon>
        <taxon>Ecdysozoa</taxon>
        <taxon>Arthropoda</taxon>
        <taxon>Chelicerata</taxon>
        <taxon>Arachnida</taxon>
        <taxon>Araneae</taxon>
        <taxon>Araneomorphae</taxon>
        <taxon>Entelegynae</taxon>
        <taxon>Araneoidea</taxon>
        <taxon>Nephilidae</taxon>
        <taxon>Trichonephila</taxon>
    </lineage>
</organism>
<keyword evidence="2" id="KW-1185">Reference proteome</keyword>